<sequence>MRQCVKLSIVAFSLHTVEKMIDRFDRTSAPNHQPGQPILWVATVDLLLGTVVQQCMSVCSSEAERIDRYQRSSKRSALVYHLQLSVQQRGHIGTGLGVVNVRRNDTVLHRNDTLCDGADPGSRFRMANVRLDRTDQQWFGSVRTEHLLDSVTLFRITNYGAGAVRFHVADVFRIIGHLGVELIEQLLLDLVRRESDALELVPIAVGFRVDHVSVDTLCILRLLE</sequence>
<dbReference type="AlphaFoldDB" id="A0A182XRC7"/>
<protein>
    <submittedName>
        <fullName evidence="1">Uncharacterized protein</fullName>
    </submittedName>
</protein>
<reference evidence="1" key="1">
    <citation type="submission" date="2020-05" db="UniProtKB">
        <authorList>
            <consortium name="EnsemblMetazoa"/>
        </authorList>
    </citation>
    <scope>IDENTIFICATION</scope>
    <source>
        <strain evidence="1">SANGQUA</strain>
    </source>
</reference>
<evidence type="ECO:0000313" key="1">
    <source>
        <dbReference type="EnsemblMetazoa" id="AQUA014403-PB"/>
    </source>
</evidence>
<evidence type="ECO:0000313" key="2">
    <source>
        <dbReference type="Proteomes" id="UP000076407"/>
    </source>
</evidence>
<proteinExistence type="predicted"/>
<keyword evidence="2" id="KW-1185">Reference proteome</keyword>
<dbReference type="AntiFam" id="ANF00248">
    <property type="entry name" value="Shadow ORF (opposite ppsD)"/>
</dbReference>
<accession>A0A182XRC7</accession>
<dbReference type="EnsemblMetazoa" id="AQUA014403-RB">
    <property type="protein sequence ID" value="AQUA014403-PB"/>
    <property type="gene ID" value="AQUA014403"/>
</dbReference>
<organism evidence="1 2">
    <name type="scientific">Anopheles quadriannulatus</name>
    <name type="common">Mosquito</name>
    <dbReference type="NCBI Taxonomy" id="34691"/>
    <lineage>
        <taxon>Eukaryota</taxon>
        <taxon>Metazoa</taxon>
        <taxon>Ecdysozoa</taxon>
        <taxon>Arthropoda</taxon>
        <taxon>Hexapoda</taxon>
        <taxon>Insecta</taxon>
        <taxon>Pterygota</taxon>
        <taxon>Neoptera</taxon>
        <taxon>Endopterygota</taxon>
        <taxon>Diptera</taxon>
        <taxon>Nematocera</taxon>
        <taxon>Culicoidea</taxon>
        <taxon>Culicidae</taxon>
        <taxon>Anophelinae</taxon>
        <taxon>Anopheles</taxon>
    </lineage>
</organism>
<name>A0A182XRC7_ANOQN</name>
<dbReference type="Proteomes" id="UP000076407">
    <property type="component" value="Unassembled WGS sequence"/>
</dbReference>
<dbReference type="VEuPathDB" id="VectorBase:AQUA014403"/>